<keyword evidence="1" id="KW-0472">Membrane</keyword>
<dbReference type="InterPro" id="IPR005325">
    <property type="entry name" value="DUF308_memb"/>
</dbReference>
<keyword evidence="1" id="KW-1133">Transmembrane helix</keyword>
<feature type="transmembrane region" description="Helical" evidence="1">
    <location>
        <begin position="120"/>
        <end position="140"/>
    </location>
</feature>
<comment type="caution">
    <text evidence="2">The sequence shown here is derived from an EMBL/GenBank/DDBJ whole genome shotgun (WGS) entry which is preliminary data.</text>
</comment>
<dbReference type="EMBL" id="JBHUMO010000025">
    <property type="protein sequence ID" value="MFD2728539.1"/>
    <property type="molecule type" value="Genomic_DNA"/>
</dbReference>
<keyword evidence="3" id="KW-1185">Reference proteome</keyword>
<dbReference type="InterPro" id="IPR052712">
    <property type="entry name" value="Acid_resist_chaperone_HdeD"/>
</dbReference>
<feature type="transmembrane region" description="Helical" evidence="1">
    <location>
        <begin position="7"/>
        <end position="24"/>
    </location>
</feature>
<organism evidence="2 3">
    <name type="scientific">Enterococcus camelliae</name>
    <dbReference type="NCBI Taxonomy" id="453959"/>
    <lineage>
        <taxon>Bacteria</taxon>
        <taxon>Bacillati</taxon>
        <taxon>Bacillota</taxon>
        <taxon>Bacilli</taxon>
        <taxon>Lactobacillales</taxon>
        <taxon>Enterococcaceae</taxon>
        <taxon>Enterococcus</taxon>
    </lineage>
</organism>
<proteinExistence type="predicted"/>
<dbReference type="PANTHER" id="PTHR34989:SF1">
    <property type="entry name" value="PROTEIN HDED"/>
    <property type="match status" value="1"/>
</dbReference>
<accession>A0ABW5THI2</accession>
<evidence type="ECO:0000256" key="1">
    <source>
        <dbReference type="SAM" id="Phobius"/>
    </source>
</evidence>
<dbReference type="Pfam" id="PF03729">
    <property type="entry name" value="DUF308"/>
    <property type="match status" value="1"/>
</dbReference>
<name>A0ABW5THI2_9ENTE</name>
<protein>
    <submittedName>
        <fullName evidence="2">HdeD family acid-resistance protein</fullName>
    </submittedName>
</protein>
<feature type="transmembrane region" description="Helical" evidence="1">
    <location>
        <begin position="146"/>
        <end position="167"/>
    </location>
</feature>
<gene>
    <name evidence="2" type="ORF">ACFSR0_03725</name>
</gene>
<dbReference type="RefSeq" id="WP_379980044.1">
    <property type="nucleotide sequence ID" value="NZ_JBHUMO010000025.1"/>
</dbReference>
<sequence length="169" mass="19117">MRTFNLGYFLLVLFFIFVSLLSFRNPGGNLVALVYVFAFLAIFKGVMELGFRSRLEGFTENKHRFLFLIGIVDILLGVFLLFNVSVGLIALPFIFAIWFIFDSLSELVVADSYKAISTGYYWFSIILNCLCVIIGISLFFNPVTAAFTLAFLVGFYFMMTGISYIIAAF</sequence>
<keyword evidence="1" id="KW-0812">Transmembrane</keyword>
<dbReference type="Proteomes" id="UP001597427">
    <property type="component" value="Unassembled WGS sequence"/>
</dbReference>
<evidence type="ECO:0000313" key="3">
    <source>
        <dbReference type="Proteomes" id="UP001597427"/>
    </source>
</evidence>
<feature type="transmembrane region" description="Helical" evidence="1">
    <location>
        <begin position="63"/>
        <end position="82"/>
    </location>
</feature>
<evidence type="ECO:0000313" key="2">
    <source>
        <dbReference type="EMBL" id="MFD2728539.1"/>
    </source>
</evidence>
<feature type="transmembrane region" description="Helical" evidence="1">
    <location>
        <begin position="30"/>
        <end position="51"/>
    </location>
</feature>
<dbReference type="PANTHER" id="PTHR34989">
    <property type="entry name" value="PROTEIN HDED"/>
    <property type="match status" value="1"/>
</dbReference>
<reference evidence="3" key="1">
    <citation type="journal article" date="2019" name="Int. J. Syst. Evol. Microbiol.">
        <title>The Global Catalogue of Microorganisms (GCM) 10K type strain sequencing project: providing services to taxonomists for standard genome sequencing and annotation.</title>
        <authorList>
            <consortium name="The Broad Institute Genomics Platform"/>
            <consortium name="The Broad Institute Genome Sequencing Center for Infectious Disease"/>
            <person name="Wu L."/>
            <person name="Ma J."/>
        </authorList>
    </citation>
    <scope>NUCLEOTIDE SEQUENCE [LARGE SCALE GENOMIC DNA]</scope>
    <source>
        <strain evidence="3">TISTR 932</strain>
    </source>
</reference>